<evidence type="ECO:0000313" key="8">
    <source>
        <dbReference type="EMBL" id="MCB7386238.1"/>
    </source>
</evidence>
<dbReference type="CDD" id="cd05930">
    <property type="entry name" value="A_NRPS"/>
    <property type="match status" value="2"/>
</dbReference>
<dbReference type="InterPro" id="IPR009081">
    <property type="entry name" value="PP-bd_ACP"/>
</dbReference>
<feature type="compositionally biased region" description="Basic and acidic residues" evidence="6">
    <location>
        <begin position="935"/>
        <end position="946"/>
    </location>
</feature>
<dbReference type="RefSeq" id="WP_066732512.1">
    <property type="nucleotide sequence ID" value="NZ_JAJCIQ010000001.1"/>
</dbReference>
<protein>
    <submittedName>
        <fullName evidence="8">Non-ribosomal peptide synthetase</fullName>
    </submittedName>
</protein>
<dbReference type="InterPro" id="IPR020845">
    <property type="entry name" value="AMP-binding_CS"/>
</dbReference>
<dbReference type="InterPro" id="IPR025110">
    <property type="entry name" value="AMP-bd_C"/>
</dbReference>
<dbReference type="Gene3D" id="3.40.50.980">
    <property type="match status" value="2"/>
</dbReference>
<dbReference type="PANTHER" id="PTHR45527:SF1">
    <property type="entry name" value="FATTY ACID SYNTHASE"/>
    <property type="match status" value="1"/>
</dbReference>
<dbReference type="PANTHER" id="PTHR45527">
    <property type="entry name" value="NONRIBOSOMAL PEPTIDE SYNTHETASE"/>
    <property type="match status" value="1"/>
</dbReference>
<dbReference type="PROSITE" id="PS00012">
    <property type="entry name" value="PHOSPHOPANTETHEINE"/>
    <property type="match status" value="1"/>
</dbReference>
<gene>
    <name evidence="8" type="ORF">LIZ65_02960</name>
</gene>
<proteinExistence type="predicted"/>
<keyword evidence="4" id="KW-0436">Ligase</keyword>
<dbReference type="Gene3D" id="2.30.38.10">
    <property type="entry name" value="Luciferase, Domain 3"/>
    <property type="match status" value="1"/>
</dbReference>
<reference evidence="8 9" key="1">
    <citation type="submission" date="2021-10" db="EMBL/GenBank/DDBJ databases">
        <title>Collection of gut derived symbiotic bacterial strains cultured from healthy donors.</title>
        <authorList>
            <person name="Lin H."/>
            <person name="Littmann E."/>
            <person name="Kohout C."/>
            <person name="Pamer E.G."/>
        </authorList>
    </citation>
    <scope>NUCLEOTIDE SEQUENCE [LARGE SCALE GENOMIC DNA]</scope>
    <source>
        <strain evidence="8 9">DFI.1.165</strain>
    </source>
</reference>
<dbReference type="SUPFAM" id="SSF47336">
    <property type="entry name" value="ACP-like"/>
    <property type="match status" value="2"/>
</dbReference>
<evidence type="ECO:0000256" key="1">
    <source>
        <dbReference type="ARBA" id="ARBA00001957"/>
    </source>
</evidence>
<keyword evidence="2" id="KW-0596">Phosphopantetheine</keyword>
<dbReference type="CDD" id="cd19531">
    <property type="entry name" value="LCL_NRPS-like"/>
    <property type="match status" value="1"/>
</dbReference>
<dbReference type="EMBL" id="JAJCIS010000001">
    <property type="protein sequence ID" value="MCB7386238.1"/>
    <property type="molecule type" value="Genomic_DNA"/>
</dbReference>
<evidence type="ECO:0000256" key="2">
    <source>
        <dbReference type="ARBA" id="ARBA00022450"/>
    </source>
</evidence>
<dbReference type="PROSITE" id="PS50075">
    <property type="entry name" value="CARRIER"/>
    <property type="match status" value="1"/>
</dbReference>
<dbReference type="Gene3D" id="3.40.50.720">
    <property type="entry name" value="NAD(P)-binding Rossmann-like Domain"/>
    <property type="match status" value="1"/>
</dbReference>
<keyword evidence="9" id="KW-1185">Reference proteome</keyword>
<evidence type="ECO:0000256" key="5">
    <source>
        <dbReference type="ARBA" id="ARBA00023194"/>
    </source>
</evidence>
<dbReference type="Gene3D" id="3.30.559.30">
    <property type="entry name" value="Nonribosomal peptide synthetase, condensation domain"/>
    <property type="match status" value="2"/>
</dbReference>
<comment type="cofactor">
    <cofactor evidence="1">
        <name>pantetheine 4'-phosphate</name>
        <dbReference type="ChEBI" id="CHEBI:47942"/>
    </cofactor>
</comment>
<dbReference type="PROSITE" id="PS00455">
    <property type="entry name" value="AMP_BINDING"/>
    <property type="match status" value="2"/>
</dbReference>
<dbReference type="SUPFAM" id="SSF56801">
    <property type="entry name" value="Acetyl-CoA synthetase-like"/>
    <property type="match status" value="2"/>
</dbReference>
<keyword evidence="5" id="KW-0045">Antibiotic biosynthesis</keyword>
<dbReference type="NCBIfam" id="TIGR01733">
    <property type="entry name" value="AA-adenyl-dom"/>
    <property type="match status" value="2"/>
</dbReference>
<dbReference type="InterPro" id="IPR001242">
    <property type="entry name" value="Condensation_dom"/>
</dbReference>
<feature type="domain" description="Carrier" evidence="7">
    <location>
        <begin position="950"/>
        <end position="1025"/>
    </location>
</feature>
<evidence type="ECO:0000256" key="6">
    <source>
        <dbReference type="SAM" id="MobiDB-lite"/>
    </source>
</evidence>
<dbReference type="InterPro" id="IPR000873">
    <property type="entry name" value="AMP-dep_synth/lig_dom"/>
</dbReference>
<dbReference type="InterPro" id="IPR006162">
    <property type="entry name" value="Ppantetheine_attach_site"/>
</dbReference>
<dbReference type="InterPro" id="IPR036736">
    <property type="entry name" value="ACP-like_sf"/>
</dbReference>
<dbReference type="InterPro" id="IPR023213">
    <property type="entry name" value="CAT-like_dom_sf"/>
</dbReference>
<comment type="caution">
    <text evidence="8">The sequence shown here is derived from an EMBL/GenBank/DDBJ whole genome shotgun (WGS) entry which is preliminary data.</text>
</comment>
<dbReference type="Gene3D" id="3.30.559.10">
    <property type="entry name" value="Chloramphenicol acetyltransferase-like domain"/>
    <property type="match status" value="2"/>
</dbReference>
<evidence type="ECO:0000259" key="7">
    <source>
        <dbReference type="PROSITE" id="PS50075"/>
    </source>
</evidence>
<dbReference type="InterPro" id="IPR036291">
    <property type="entry name" value="NAD(P)-bd_dom_sf"/>
</dbReference>
<dbReference type="Pfam" id="PF00501">
    <property type="entry name" value="AMP-binding"/>
    <property type="match status" value="2"/>
</dbReference>
<dbReference type="NCBIfam" id="NF003417">
    <property type="entry name" value="PRK04813.1"/>
    <property type="match status" value="2"/>
</dbReference>
<dbReference type="InterPro" id="IPR045851">
    <property type="entry name" value="AMP-bd_C_sf"/>
</dbReference>
<dbReference type="Gene3D" id="3.40.50.12780">
    <property type="entry name" value="N-terminal domain of ligase-like"/>
    <property type="match status" value="1"/>
</dbReference>
<dbReference type="Pfam" id="PF07993">
    <property type="entry name" value="NAD_binding_4"/>
    <property type="match status" value="1"/>
</dbReference>
<dbReference type="Pfam" id="PF00550">
    <property type="entry name" value="PP-binding"/>
    <property type="match status" value="2"/>
</dbReference>
<evidence type="ECO:0000313" key="9">
    <source>
        <dbReference type="Proteomes" id="UP001299546"/>
    </source>
</evidence>
<dbReference type="Gene3D" id="3.30.300.30">
    <property type="match status" value="2"/>
</dbReference>
<dbReference type="SUPFAM" id="SSF52777">
    <property type="entry name" value="CoA-dependent acyltransferases"/>
    <property type="match status" value="4"/>
</dbReference>
<dbReference type="Pfam" id="PF13193">
    <property type="entry name" value="AMP-binding_C"/>
    <property type="match status" value="1"/>
</dbReference>
<feature type="region of interest" description="Disordered" evidence="6">
    <location>
        <begin position="927"/>
        <end position="953"/>
    </location>
</feature>
<accession>A0ABS8DCT8</accession>
<evidence type="ECO:0000256" key="4">
    <source>
        <dbReference type="ARBA" id="ARBA00022598"/>
    </source>
</evidence>
<organism evidence="8 9">
    <name type="scientific">Bariatricus massiliensis</name>
    <dbReference type="NCBI Taxonomy" id="1745713"/>
    <lineage>
        <taxon>Bacteria</taxon>
        <taxon>Bacillati</taxon>
        <taxon>Bacillota</taxon>
        <taxon>Clostridia</taxon>
        <taxon>Lachnospirales</taxon>
        <taxon>Lachnospiraceae</taxon>
        <taxon>Bariatricus</taxon>
    </lineage>
</organism>
<dbReference type="InterPro" id="IPR013120">
    <property type="entry name" value="FAR_NAD-bd"/>
</dbReference>
<dbReference type="Gene3D" id="1.10.1200.10">
    <property type="entry name" value="ACP-like"/>
    <property type="match status" value="2"/>
</dbReference>
<dbReference type="InterPro" id="IPR010071">
    <property type="entry name" value="AA_adenyl_dom"/>
</dbReference>
<dbReference type="Pfam" id="PF00668">
    <property type="entry name" value="Condensation"/>
    <property type="match status" value="2"/>
</dbReference>
<evidence type="ECO:0000256" key="3">
    <source>
        <dbReference type="ARBA" id="ARBA00022553"/>
    </source>
</evidence>
<dbReference type="Proteomes" id="UP001299546">
    <property type="component" value="Unassembled WGS sequence"/>
</dbReference>
<keyword evidence="3" id="KW-0597">Phosphoprotein</keyword>
<sequence length="2456" mass="277581">MGKNHTKEMFPLSYSQQNIWNLEQAYPGISINNICTALYIEGNFRVDLLQRCIGYAYEVFPVLRTRITYENGKALQYISDEMPVPAPFIDFSKTNQRGGEVWNRSAAREHLPLYNMNLCQMTIFKLSENEGGIMTRVHHIIADAWSQALVTNHIIHNYFQLLQSKEPDLQISPDYRAHIDMERKYIASRNFERDKEYWRAALQNFPVTQLKEHRYSKISPIGVRRSIYLTSRMNRMIASFCEQKRVSPFAVFYMGIAIYMCRMKNQKRFCIGIPTINRLNYKEKQSAGMFVNTLPFVNEIDDCMTLNELNDKLKDDWFSLLYHQRIPFEEIKKILVSENDTIPEQLFGLALSYQNGKMDHLRGARVTVEGRWIYSGYQAEALCIHVSSRDAQNQFLIDYDYLTQIFSDTDIEQFHEHFMQILKHALLNPDLPVKDLDIIGEEEEEKLIFHFNQADCWYQREHSLKSELIEIAREHPERAALIWEGQRLTYRGLLEQAQEDARRIRRLLPEGEHVIAVLMERQSELFQMMVSITCSGHPWLLLDAGLPDGRLQMMIEQSRAYLCICSEGLKEKLDGCECRKLTPQELGELEPDMEDNSEIPAHSLAYIVYTSGSTGRPKAVAIEHRSVLNLAVNMAGIYPKGAVLSICNIGFDAFILESIAALLNGKTIVIVPDNEINDSGSLADYITGYDVGFMALTPSRLGTYLKDDRFRHALKKLECIICGGENLPAELLYHVRKYSGASLYNQYGPSEATVAVSHARVTGDRRITIGKPFANCRIYILDSNRKALPVGCAGEIYIGGDCLARGYYLDEALTEERFVPDPFIPGERLYCTGDLGEWTEEGEIFFLGRKDRQLKLLGHRIEPGEVEERLCACPGVLRAAVAVFKNQLIAFYTGESTIAPDEVLAQAAEYLPRYMLPVYAEQLTELPETSGGKTDYNRLPEPKLPDNSEAPADETEEKILTVWKGILGKEEIGIHSDYFLCGGDSLNAVAMLAELEKIFGRLLKLEEVYHNSTVRKLANLLRGGCPRRTEEYIKKAPELAVYPLSAAQQSFYVLEQADDTKMSYHMAGVFEAQGSLDKERLCSAFAQLVAEEEQFRTGFEIHDEEVAARVHGEVAFRLEEAEGNSLNEALSKLARPFDLSKPPLMRAALYEEGSRQYLLLDVHHIISDGISSVLTMRRLDAYYRGSKPALPEFTYKDYAWACRNDAEAVKEQSSFWEELLKEGMPELKLPLDRVRPSAFDGRGSRLYFQITPEQGDMLETFAQDNKLTVFTVLFSAFAVLLSGLAGQERFAVGSPLAGRRHSVLQDMIGVFVNTLPILVNLQREESTLAFMGRMQEQITAVIDHQAVPFEEIVKKAGVTPSREKNPLFTTLFSLAPLNPDAFTLGEVELKFVPQDIHAVKVDLHLEATPSAGGYRFCFEYADRLFDKETIAYYSRCYVHILTELFRAPEKLRSINMVSPGDKMRLLEKPAYMRTPYERVCIDRIIDRYAVWKQKETAVCWGDGMSLTYEEVKMHADSLAWRLHSKGVMHGDVVAFMPRRNGTMLVAMLGILKAGAAYLPIDAAFPKERVEYMLSTAKAACLLTGEGIAFETDICAVYAVEALFEEESKGGEQNVYGSGRTGQRSPDDAANVIFTSGSTGRPKGVVMLHKALANLASHDDPILGGENDCILCASNCVFDVFTTETILALAAGRRISVADEEEMMLPWKMARRIIKDGATILQFTPSRMQMCLNEESFCQVLAQIQIIILMGEPWTMQLKDRLKKLTDAKIYNIYGPTETSVYNCQGEIREADAIHIGKPIGNCRYYLLDKDKEPVMPGAIGEIYIAGECLAAGYMNRKELTEEVFVEDPFFPGERMYKTGDVGRLRPDGNWQCLGRVDSQLKLNGHRIEPEEIAQQIVESGQCSEAAVLPVKENGIPQYLKAYGVPGKNYDKNELMKYLASRLPDYMVPSEFVPIGEMPKTASGKIDYHELDTWESNAVDPAESDIISSESQGLNDGNFIKDIWREVLKKEPLETTSFFEQGGTSLKAIIVLNYYYKHHYDLSLNDFYRFPTLKEQMEMLGCEMQGHESGKDITSAGKDEEAVGEQEEIELDSPPIEVKGKTILLTGATGYLGAHLLRELLGQGAGKVICLLRNFSDVRLRETLNLYFGSEFYLDNWGRIESICGDMTAHNLGLSETAYEELAERTDIIVHSAADVRHFAPEDELMRANTRGTEEMLALAKNGGCAFAHMSTVSVAGEYLYRTPDKWAVFRESSLDIGQNWQENGYAKTKMLAEKQVFAATEGGLNVKVFRVGRLVSRQSDGIFQKNPQTNAFYRLIRGMAELGRYPRILNEIPFEMTPVDFAVEAIVKLFASSKKCFHIMNTNQYTLGEILQELCGIPAIENEEFDCLIRETVQGCDEPVSEYVRAAAEMWVSGTGLKTKVQVAAEMTSNELEKTGFRWKLPDLGIWKNRIKSEVK</sequence>
<name>A0ABS8DCT8_9FIRM</name>
<dbReference type="SUPFAM" id="SSF51735">
    <property type="entry name" value="NAD(P)-binding Rossmann-fold domains"/>
    <property type="match status" value="1"/>
</dbReference>
<dbReference type="InterPro" id="IPR042099">
    <property type="entry name" value="ANL_N_sf"/>
</dbReference>